<evidence type="ECO:0000256" key="1">
    <source>
        <dbReference type="SAM" id="Phobius"/>
    </source>
</evidence>
<dbReference type="InterPro" id="IPR003848">
    <property type="entry name" value="DUF218"/>
</dbReference>
<dbReference type="GO" id="GO:0005886">
    <property type="term" value="C:plasma membrane"/>
    <property type="evidence" value="ECO:0007669"/>
    <property type="project" value="TreeGrafter"/>
</dbReference>
<dbReference type="AlphaFoldDB" id="A0A101HGX1"/>
<keyword evidence="1" id="KW-0472">Membrane</keyword>
<dbReference type="InterPro" id="IPR051599">
    <property type="entry name" value="Cell_Envelope_Assoc"/>
</dbReference>
<reference evidence="4" key="1">
    <citation type="journal article" date="2015" name="MBio">
        <title>Genome-Resolved Metagenomic Analysis Reveals Roles for Candidate Phyla and Other Microbial Community Members in Biogeochemical Transformations in Oil Reservoirs.</title>
        <authorList>
            <person name="Hu P."/>
            <person name="Tom L."/>
            <person name="Singh A."/>
            <person name="Thomas B.C."/>
            <person name="Baker B.J."/>
            <person name="Piceno Y.M."/>
            <person name="Andersen G.L."/>
            <person name="Banfield J.F."/>
        </authorList>
    </citation>
    <scope>NUCLEOTIDE SEQUENCE [LARGE SCALE GENOMIC DNA]</scope>
</reference>
<dbReference type="PANTHER" id="PTHR30336:SF6">
    <property type="entry name" value="INTEGRAL MEMBRANE PROTEIN"/>
    <property type="match status" value="1"/>
</dbReference>
<proteinExistence type="predicted"/>
<accession>A0A101HGX1</accession>
<gene>
    <name evidence="3" type="ORF">XD93_0795</name>
</gene>
<dbReference type="Proteomes" id="UP000053904">
    <property type="component" value="Unassembled WGS sequence"/>
</dbReference>
<dbReference type="CDD" id="cd06259">
    <property type="entry name" value="YdcF-like"/>
    <property type="match status" value="1"/>
</dbReference>
<dbReference type="Pfam" id="PF02698">
    <property type="entry name" value="DUF218"/>
    <property type="match status" value="1"/>
</dbReference>
<comment type="caution">
    <text evidence="3">The sequence shown here is derived from an EMBL/GenBank/DDBJ whole genome shotgun (WGS) entry which is preliminary data.</text>
</comment>
<name>A0A101HGX1_9BACT</name>
<sequence length="212" mass="24409">MKKIIKVVLIFLLITIAYLVLVPVAILQYGKNKIYTKVENIPQYNVAIVFGAGVTSDLTPTDILKDRLNTAYRLYLEEKIDRILISGDNTDELYSEPQVMYDYLVFTLDVNPDDVVRDFAGLRTYDTCARAKEIWSIDRAILISQGYHLSRAIFTCNSLGIESTGYSATQYEYVNEEYYKLREIFAIHKAVLDVYILHPEYIGGEPEFDFQE</sequence>
<feature type="transmembrane region" description="Helical" evidence="1">
    <location>
        <begin position="7"/>
        <end position="30"/>
    </location>
</feature>
<dbReference type="PANTHER" id="PTHR30336">
    <property type="entry name" value="INNER MEMBRANE PROTEIN, PROBABLE PERMEASE"/>
    <property type="match status" value="1"/>
</dbReference>
<evidence type="ECO:0000313" key="4">
    <source>
        <dbReference type="Proteomes" id="UP000053904"/>
    </source>
</evidence>
<organism evidence="3 4">
    <name type="scientific">candidate division WS6 bacterium 34_10</name>
    <dbReference type="NCBI Taxonomy" id="1641389"/>
    <lineage>
        <taxon>Bacteria</taxon>
        <taxon>Candidatus Dojkabacteria</taxon>
    </lineage>
</organism>
<keyword evidence="1" id="KW-0812">Transmembrane</keyword>
<evidence type="ECO:0000313" key="3">
    <source>
        <dbReference type="EMBL" id="KUK76640.1"/>
    </source>
</evidence>
<evidence type="ECO:0000259" key="2">
    <source>
        <dbReference type="Pfam" id="PF02698"/>
    </source>
</evidence>
<keyword evidence="1" id="KW-1133">Transmembrane helix</keyword>
<protein>
    <recommendedName>
        <fullName evidence="2">DUF218 domain-containing protein</fullName>
    </recommendedName>
</protein>
<dbReference type="EMBL" id="LGGO01000122">
    <property type="protein sequence ID" value="KUK76640.1"/>
    <property type="molecule type" value="Genomic_DNA"/>
</dbReference>
<feature type="domain" description="DUF218" evidence="2">
    <location>
        <begin position="46"/>
        <end position="177"/>
    </location>
</feature>